<feature type="transmembrane region" description="Helical" evidence="1">
    <location>
        <begin position="6"/>
        <end position="29"/>
    </location>
</feature>
<keyword evidence="1" id="KW-1133">Transmembrane helix</keyword>
<accession>A0A0E3URQ1</accession>
<keyword evidence="1" id="KW-0472">Membrane</keyword>
<dbReference type="KEGG" id="vg:24170867"/>
<dbReference type="Proteomes" id="UP000201190">
    <property type="component" value="Segment"/>
</dbReference>
<keyword evidence="3" id="KW-1185">Reference proteome</keyword>
<evidence type="ECO:0000313" key="3">
    <source>
        <dbReference type="Proteomes" id="UP000201190"/>
    </source>
</evidence>
<reference evidence="2 3" key="1">
    <citation type="journal article" date="2015" name="Genome Announc.">
        <title>Genome Sequence of an Alphabaculovirus Isolated from the Oak Looper, Lambdina fiscellaria, Contains a Putative 2-Kilobase-Pair Transposable Element Encoding a Transposase and a FLYWCH Domain-Containing Protein.</title>
        <authorList>
            <person name="Rohrmann G.F."/>
            <person name="Erlandson M.A."/>
            <person name="Theilmann D.A."/>
        </authorList>
    </citation>
    <scope>NUCLEOTIDE SEQUENCE [LARGE SCALE GENOMIC DNA]</scope>
    <source>
        <strain evidence="2">GR15</strain>
    </source>
</reference>
<name>A0A0E3URQ1_9ABAC</name>
<evidence type="ECO:0000313" key="2">
    <source>
        <dbReference type="EMBL" id="AKC91664.1"/>
    </source>
</evidence>
<dbReference type="RefSeq" id="YP_009133246.1">
    <property type="nucleotide sequence ID" value="NC_026922.1"/>
</dbReference>
<dbReference type="OrthoDB" id="9997at10239"/>
<proteinExistence type="predicted"/>
<dbReference type="Pfam" id="PF05006">
    <property type="entry name" value="PIF3"/>
    <property type="match status" value="1"/>
</dbReference>
<keyword evidence="1" id="KW-0812">Transmembrane</keyword>
<sequence length="210" mass="23643">MNLNTQTAIGALVILIVLFIIYFYAIVGINRLNEMAIRHQNFETQNDSLQFVFERNGIVDCTATHLPCVTDRQCRENCTRQNAVGELVCNSSGFCSNADARISGRPDDFKCDASLGLVTVFVASEFVVDHMCISTYRDLIDDEGQLRPYLCDKGQVELELTHRSFSADDCQCLPNYTKMLFDQTALARTIPVCIPNDRANIYKFIYNAIA</sequence>
<protein>
    <submittedName>
        <fullName evidence="2">Pif3</fullName>
    </submittedName>
</protein>
<dbReference type="InterPro" id="IPR007703">
    <property type="entry name" value="PIF3"/>
</dbReference>
<dbReference type="EMBL" id="KP752043">
    <property type="protein sequence ID" value="AKC91664.1"/>
    <property type="molecule type" value="Genomic_DNA"/>
</dbReference>
<evidence type="ECO:0000256" key="1">
    <source>
        <dbReference type="SAM" id="Phobius"/>
    </source>
</evidence>
<organism evidence="2 3">
    <name type="scientific">Lambdina fiscellaria nucleopolyhedrovirus</name>
    <dbReference type="NCBI Taxonomy" id="1642929"/>
    <lineage>
        <taxon>Viruses</taxon>
        <taxon>Viruses incertae sedis</taxon>
        <taxon>Naldaviricetes</taxon>
        <taxon>Lefavirales</taxon>
        <taxon>Baculoviridae</taxon>
        <taxon>Alphabaculovirus</taxon>
        <taxon>Alphabaculovirus lafiscellariae</taxon>
    </lineage>
</organism>
<dbReference type="GeneID" id="24170867"/>